<gene>
    <name evidence="2" type="ORF">SAMN02949497_1288</name>
</gene>
<evidence type="ECO:0000256" key="1">
    <source>
        <dbReference type="SAM" id="Phobius"/>
    </source>
</evidence>
<dbReference type="RefSeq" id="WP_085210991.1">
    <property type="nucleotide sequence ID" value="NZ_FXAM01000001.1"/>
</dbReference>
<keyword evidence="1" id="KW-0472">Membrane</keyword>
<proteinExistence type="predicted"/>
<dbReference type="AlphaFoldDB" id="A0A1Y6CUV5"/>
<dbReference type="EMBL" id="FXAM01000001">
    <property type="protein sequence ID" value="SMF93990.1"/>
    <property type="molecule type" value="Genomic_DNA"/>
</dbReference>
<sequence length="102" mass="10848">MTAILSMLAVLGTALWYYQTAGRRGLPGLAWAIAGVLVYYGGFLFWMHAILRPAMGGGFQVHGFWTGIGMDLTAIACGALCMAGFRRQVLLKKGNPPAATPS</sequence>
<organism evidence="2 3">
    <name type="scientific">Methylomagnum ishizawai</name>
    <dbReference type="NCBI Taxonomy" id="1760988"/>
    <lineage>
        <taxon>Bacteria</taxon>
        <taxon>Pseudomonadati</taxon>
        <taxon>Pseudomonadota</taxon>
        <taxon>Gammaproteobacteria</taxon>
        <taxon>Methylococcales</taxon>
        <taxon>Methylococcaceae</taxon>
        <taxon>Methylomagnum</taxon>
    </lineage>
</organism>
<feature type="transmembrane region" description="Helical" evidence="1">
    <location>
        <begin position="29"/>
        <end position="51"/>
    </location>
</feature>
<evidence type="ECO:0000313" key="2">
    <source>
        <dbReference type="EMBL" id="SMF93990.1"/>
    </source>
</evidence>
<feature type="transmembrane region" description="Helical" evidence="1">
    <location>
        <begin position="63"/>
        <end position="85"/>
    </location>
</feature>
<reference evidence="2 3" key="1">
    <citation type="submission" date="2016-12" db="EMBL/GenBank/DDBJ databases">
        <authorList>
            <person name="Song W.-J."/>
            <person name="Kurnit D.M."/>
        </authorList>
    </citation>
    <scope>NUCLEOTIDE SEQUENCE [LARGE SCALE GENOMIC DNA]</scope>
    <source>
        <strain evidence="2 3">175</strain>
    </source>
</reference>
<evidence type="ECO:0000313" key="3">
    <source>
        <dbReference type="Proteomes" id="UP000192923"/>
    </source>
</evidence>
<name>A0A1Y6CUV5_9GAMM</name>
<protein>
    <submittedName>
        <fullName evidence="2">Uncharacterized protein</fullName>
    </submittedName>
</protein>
<dbReference type="Proteomes" id="UP000192923">
    <property type="component" value="Unassembled WGS sequence"/>
</dbReference>
<dbReference type="OrthoDB" id="5569989at2"/>
<keyword evidence="3" id="KW-1185">Reference proteome</keyword>
<accession>A0A1Y6CUV5</accession>
<dbReference type="STRING" id="1760988.SAMN02949497_1288"/>
<keyword evidence="1" id="KW-0812">Transmembrane</keyword>
<keyword evidence="1" id="KW-1133">Transmembrane helix</keyword>